<protein>
    <submittedName>
        <fullName evidence="1">Phage gp6-like head-tail connector protein</fullName>
    </submittedName>
</protein>
<dbReference type="Proteomes" id="UP000194474">
    <property type="component" value="Unassembled WGS sequence"/>
</dbReference>
<sequence length="114" mass="12694">MALVDLDLVKKHLRVDWDDEDVEIEAYAAAAEAIVTEYLDRTVQATGPLPSDDPNAMVVTPPITAAILLVTNDLFDNRTSDVVDGEAMLSPTVRRLLAPYRIWRQFEEANGRLV</sequence>
<organism evidence="1 2">
    <name type="scientific">Devosia lucknowensis</name>
    <dbReference type="NCBI Taxonomy" id="1096929"/>
    <lineage>
        <taxon>Bacteria</taxon>
        <taxon>Pseudomonadati</taxon>
        <taxon>Pseudomonadota</taxon>
        <taxon>Alphaproteobacteria</taxon>
        <taxon>Hyphomicrobiales</taxon>
        <taxon>Devosiaceae</taxon>
        <taxon>Devosia</taxon>
    </lineage>
</organism>
<evidence type="ECO:0000313" key="2">
    <source>
        <dbReference type="Proteomes" id="UP000194474"/>
    </source>
</evidence>
<dbReference type="EMBL" id="FXWK01000001">
    <property type="protein sequence ID" value="SMQ65886.1"/>
    <property type="molecule type" value="Genomic_DNA"/>
</dbReference>
<keyword evidence="2" id="KW-1185">Reference proteome</keyword>
<accession>A0A1Y6EUB4</accession>
<dbReference type="OrthoDB" id="8452228at2"/>
<dbReference type="NCBIfam" id="TIGR01560">
    <property type="entry name" value="put_DNA_pack"/>
    <property type="match status" value="1"/>
</dbReference>
<gene>
    <name evidence="1" type="ORF">SAMN06295905_1341</name>
</gene>
<dbReference type="CDD" id="cd08054">
    <property type="entry name" value="gp6"/>
    <property type="match status" value="1"/>
</dbReference>
<dbReference type="AlphaFoldDB" id="A0A1Y6EUB4"/>
<reference evidence="2" key="1">
    <citation type="submission" date="2017-04" db="EMBL/GenBank/DDBJ databases">
        <authorList>
            <person name="Varghese N."/>
            <person name="Submissions S."/>
        </authorList>
    </citation>
    <scope>NUCLEOTIDE SEQUENCE [LARGE SCALE GENOMIC DNA]</scope>
</reference>
<evidence type="ECO:0000313" key="1">
    <source>
        <dbReference type="EMBL" id="SMQ65886.1"/>
    </source>
</evidence>
<name>A0A1Y6EUB4_9HYPH</name>
<proteinExistence type="predicted"/>
<dbReference type="InterPro" id="IPR006450">
    <property type="entry name" value="Phage_HK97_gp6-like"/>
</dbReference>
<dbReference type="RefSeq" id="WP_086469675.1">
    <property type="nucleotide sequence ID" value="NZ_FXWK01000001.1"/>
</dbReference>
<dbReference type="Pfam" id="PF05135">
    <property type="entry name" value="Phage_connect_1"/>
    <property type="match status" value="1"/>
</dbReference>
<dbReference type="InterPro" id="IPR021146">
    <property type="entry name" value="Phage_gp6-like_head-tail"/>
</dbReference>
<dbReference type="Gene3D" id="1.10.3230.30">
    <property type="entry name" value="Phage gp6-like head-tail connector protein"/>
    <property type="match status" value="1"/>
</dbReference>